<organism evidence="4 5">
    <name type="scientific">Mesorhabditis belari</name>
    <dbReference type="NCBI Taxonomy" id="2138241"/>
    <lineage>
        <taxon>Eukaryota</taxon>
        <taxon>Metazoa</taxon>
        <taxon>Ecdysozoa</taxon>
        <taxon>Nematoda</taxon>
        <taxon>Chromadorea</taxon>
        <taxon>Rhabditida</taxon>
        <taxon>Rhabditina</taxon>
        <taxon>Rhabditomorpha</taxon>
        <taxon>Rhabditoidea</taxon>
        <taxon>Rhabditidae</taxon>
        <taxon>Mesorhabditinae</taxon>
        <taxon>Mesorhabditis</taxon>
    </lineage>
</organism>
<dbReference type="Gene3D" id="1.10.1280.10">
    <property type="entry name" value="Di-copper center containing domain from catechol oxidase"/>
    <property type="match status" value="1"/>
</dbReference>
<dbReference type="PROSITE" id="PS00497">
    <property type="entry name" value="TYROSINASE_1"/>
    <property type="match status" value="1"/>
</dbReference>
<evidence type="ECO:0000256" key="2">
    <source>
        <dbReference type="SAM" id="SignalP"/>
    </source>
</evidence>
<dbReference type="WBParaSite" id="MBELARI_LOCUS11987">
    <property type="protein sequence ID" value="MBELARI_LOCUS11987"/>
    <property type="gene ID" value="MBELARI_LOCUS11987"/>
</dbReference>
<evidence type="ECO:0000259" key="3">
    <source>
        <dbReference type="PROSITE" id="PS00497"/>
    </source>
</evidence>
<dbReference type="InterPro" id="IPR050316">
    <property type="entry name" value="Tyrosinase/Hemocyanin"/>
</dbReference>
<evidence type="ECO:0000256" key="1">
    <source>
        <dbReference type="ARBA" id="ARBA00022723"/>
    </source>
</evidence>
<keyword evidence="4" id="KW-1185">Reference proteome</keyword>
<name>A0AAF3EDJ9_9BILA</name>
<dbReference type="GO" id="GO:0016491">
    <property type="term" value="F:oxidoreductase activity"/>
    <property type="evidence" value="ECO:0007669"/>
    <property type="project" value="InterPro"/>
</dbReference>
<protein>
    <submittedName>
        <fullName evidence="5">Tyrosinase copper-binding domain-containing protein</fullName>
    </submittedName>
</protein>
<dbReference type="InterPro" id="IPR008922">
    <property type="entry name" value="Di-copper_centre_dom_sf"/>
</dbReference>
<dbReference type="Proteomes" id="UP000887575">
    <property type="component" value="Unassembled WGS sequence"/>
</dbReference>
<dbReference type="PANTHER" id="PTHR11474:SF50">
    <property type="entry name" value="TYROSINASE COPPER-BINDING DOMAIN-CONTAINING PROTEIN"/>
    <property type="match status" value="1"/>
</dbReference>
<dbReference type="PRINTS" id="PR00092">
    <property type="entry name" value="TYROSINASE"/>
</dbReference>
<dbReference type="InterPro" id="IPR002227">
    <property type="entry name" value="Tyrosinase_Cu-bd"/>
</dbReference>
<dbReference type="GO" id="GO:0046872">
    <property type="term" value="F:metal ion binding"/>
    <property type="evidence" value="ECO:0007669"/>
    <property type="project" value="UniProtKB-KW"/>
</dbReference>
<feature type="signal peptide" evidence="2">
    <location>
        <begin position="1"/>
        <end position="20"/>
    </location>
</feature>
<feature type="chain" id="PRO_5041913544" evidence="2">
    <location>
        <begin position="21"/>
        <end position="475"/>
    </location>
</feature>
<sequence>MFIFISLLLLIAELPINGQGKEFSTEEISYMNGHKYYGRSEQPYFRVKHKKHWPIELIHMNDSDFGKHRIPDDDVWMAHDWTEEELKYMHCLDLLCLCPYYNGSVLDDVCVLPNGDELKPMRRKEYRTLSDDERTQLEKAFRAMHDSGIYNRLGRVHKYGGVHSGPGFFPWHREFLKRFEFILRRFLPMGSNLGLPYWDSVMDAYLPNETHSIIFSKYLTGDHNENHEMVYGPYARMKTMEGNPLVKRYLGHNKQGELITEARIDVIMDQQDVVGVLSHSNPLMPCSLLPRFKLDERFFEYTHDYVHYFIGGDFEETHTSTNDIIFYFHHTFVDFIWEMWRQKIQTKAGRESEYPPNDPYCYPPNHFYNASMDELPNRRIRDGLSNNYTDNLYTYEMRPRCTHTKPNCGSNFLFCDTENFDRPKCQSKIKFGGNCTGYEKFAICYDGICLNGYCREEPSFWERLWLWIKRLLRIE</sequence>
<proteinExistence type="predicted"/>
<keyword evidence="1" id="KW-0479">Metal-binding</keyword>
<evidence type="ECO:0000313" key="4">
    <source>
        <dbReference type="Proteomes" id="UP000887575"/>
    </source>
</evidence>
<accession>A0AAF3EDJ9</accession>
<dbReference type="PANTHER" id="PTHR11474">
    <property type="entry name" value="TYROSINASE FAMILY MEMBER"/>
    <property type="match status" value="1"/>
</dbReference>
<dbReference type="AlphaFoldDB" id="A0AAF3EDJ9"/>
<dbReference type="SUPFAM" id="SSF48056">
    <property type="entry name" value="Di-copper centre-containing domain"/>
    <property type="match status" value="1"/>
</dbReference>
<reference evidence="5" key="1">
    <citation type="submission" date="2024-02" db="UniProtKB">
        <authorList>
            <consortium name="WormBaseParasite"/>
        </authorList>
    </citation>
    <scope>IDENTIFICATION</scope>
</reference>
<evidence type="ECO:0000313" key="5">
    <source>
        <dbReference type="WBParaSite" id="MBELARI_LOCUS11987"/>
    </source>
</evidence>
<dbReference type="Pfam" id="PF00264">
    <property type="entry name" value="Tyrosinase"/>
    <property type="match status" value="1"/>
</dbReference>
<feature type="domain" description="Tyrosinase copper-binding" evidence="3">
    <location>
        <begin position="163"/>
        <end position="180"/>
    </location>
</feature>
<keyword evidence="2" id="KW-0732">Signal</keyword>